<dbReference type="GO" id="GO:0003999">
    <property type="term" value="F:adenine phosphoribosyltransferase activity"/>
    <property type="evidence" value="ECO:0007669"/>
    <property type="project" value="UniProtKB-EC"/>
</dbReference>
<comment type="similarity">
    <text evidence="5">Belongs to the purine/pyrimidine phosphoribosyltransferase family.</text>
</comment>
<evidence type="ECO:0000256" key="9">
    <source>
        <dbReference type="ARBA" id="ARBA00022676"/>
    </source>
</evidence>
<comment type="catalytic activity">
    <reaction evidence="1">
        <text>AMP + diphosphate = 5-phospho-alpha-D-ribose 1-diphosphate + adenine</text>
        <dbReference type="Rhea" id="RHEA:16609"/>
        <dbReference type="ChEBI" id="CHEBI:16708"/>
        <dbReference type="ChEBI" id="CHEBI:33019"/>
        <dbReference type="ChEBI" id="CHEBI:58017"/>
        <dbReference type="ChEBI" id="CHEBI:456215"/>
        <dbReference type="EC" id="2.4.2.7"/>
    </reaction>
</comment>
<evidence type="ECO:0000313" key="13">
    <source>
        <dbReference type="EMBL" id="RTG80037.1"/>
    </source>
</evidence>
<dbReference type="UniPathway" id="UPA00588">
    <property type="reaction ID" value="UER00646"/>
</dbReference>
<evidence type="ECO:0000256" key="5">
    <source>
        <dbReference type="ARBA" id="ARBA00008391"/>
    </source>
</evidence>
<keyword evidence="9 13" id="KW-0328">Glycosyltransferase</keyword>
<dbReference type="FunFam" id="3.40.50.2020:FF:000021">
    <property type="entry name" value="Adenine phosphoribosyltransferase"/>
    <property type="match status" value="1"/>
</dbReference>
<comment type="caution">
    <text evidence="13">The sequence shown here is derived from an EMBL/GenBank/DDBJ whole genome shotgun (WGS) entry which is preliminary data.</text>
</comment>
<evidence type="ECO:0000256" key="4">
    <source>
        <dbReference type="ARBA" id="ARBA00004659"/>
    </source>
</evidence>
<dbReference type="STRING" id="6184.A0A430PX69"/>
<dbReference type="Proteomes" id="UP000290809">
    <property type="component" value="Unassembled WGS sequence"/>
</dbReference>
<evidence type="ECO:0000259" key="12">
    <source>
        <dbReference type="Pfam" id="PF00156"/>
    </source>
</evidence>
<keyword evidence="10 13" id="KW-0808">Transferase</keyword>
<dbReference type="EMBL" id="QMKO01004599">
    <property type="protein sequence ID" value="RTG80037.1"/>
    <property type="molecule type" value="Genomic_DNA"/>
</dbReference>
<keyword evidence="11" id="KW-0660">Purine salvage</keyword>
<dbReference type="InterPro" id="IPR005764">
    <property type="entry name" value="Ade_phspho_trans"/>
</dbReference>
<reference evidence="13 14" key="1">
    <citation type="journal article" date="2019" name="PLoS Pathog.">
        <title>Genome sequence of the bovine parasite Schistosoma bovis Tanzania.</title>
        <authorList>
            <person name="Oey H."/>
            <person name="Zakrzewski M."/>
            <person name="Gobert G."/>
            <person name="Gravermann K."/>
            <person name="Stoye J."/>
            <person name="Jones M."/>
            <person name="Mcmanus D."/>
            <person name="Krause L."/>
        </authorList>
    </citation>
    <scope>NUCLEOTIDE SEQUENCE [LARGE SCALE GENOMIC DNA]</scope>
    <source>
        <strain evidence="13 14">TAN1997</strain>
    </source>
</reference>
<accession>A0A430PX69</accession>
<dbReference type="GO" id="GO:0006166">
    <property type="term" value="P:purine ribonucleoside salvage"/>
    <property type="evidence" value="ECO:0007669"/>
    <property type="project" value="UniProtKB-KW"/>
</dbReference>
<evidence type="ECO:0000256" key="1">
    <source>
        <dbReference type="ARBA" id="ARBA00000868"/>
    </source>
</evidence>
<evidence type="ECO:0000313" key="14">
    <source>
        <dbReference type="Proteomes" id="UP000290809"/>
    </source>
</evidence>
<dbReference type="Pfam" id="PF00156">
    <property type="entry name" value="Pribosyltran"/>
    <property type="match status" value="1"/>
</dbReference>
<organism evidence="13 14">
    <name type="scientific">Schistosoma bovis</name>
    <name type="common">Blood fluke</name>
    <dbReference type="NCBI Taxonomy" id="6184"/>
    <lineage>
        <taxon>Eukaryota</taxon>
        <taxon>Metazoa</taxon>
        <taxon>Spiralia</taxon>
        <taxon>Lophotrochozoa</taxon>
        <taxon>Platyhelminthes</taxon>
        <taxon>Trematoda</taxon>
        <taxon>Digenea</taxon>
        <taxon>Strigeidida</taxon>
        <taxon>Schistosomatoidea</taxon>
        <taxon>Schistosomatidae</taxon>
        <taxon>Schistosoma</taxon>
    </lineage>
</organism>
<sequence length="196" mass="21769">MDEVSGWLPKSSDRESRLKAIKSAIGIIPDFPKQGIIFWDFFSVFRDPVLTQYLLDELYYVATSEIERKFAKINVVVGLESRGFLLGPALALRLNCSFVPIRKAGKLPGPCFSYNYELEYGNSVVEIQKDVLKPNDNVILFDDVLATGGSLEAGIKLVNLSGARILSSLLFMELKGLGARKRIEDLGVPVHTLFQA</sequence>
<dbReference type="PANTHER" id="PTHR32315:SF3">
    <property type="entry name" value="ADENINE PHOSPHORIBOSYLTRANSFERASE"/>
    <property type="match status" value="1"/>
</dbReference>
<evidence type="ECO:0000256" key="2">
    <source>
        <dbReference type="ARBA" id="ARBA00003968"/>
    </source>
</evidence>
<comment type="pathway">
    <text evidence="4">Purine metabolism; AMP biosynthesis via salvage pathway; AMP from adenine: step 1/1.</text>
</comment>
<evidence type="ECO:0000256" key="10">
    <source>
        <dbReference type="ARBA" id="ARBA00022679"/>
    </source>
</evidence>
<name>A0A430PX69_SCHBO</name>
<proteinExistence type="inferred from homology"/>
<gene>
    <name evidence="13" type="ORF">DC041_0012948</name>
</gene>
<dbReference type="AlphaFoldDB" id="A0A430PX69"/>
<dbReference type="GO" id="GO:0006168">
    <property type="term" value="P:adenine salvage"/>
    <property type="evidence" value="ECO:0007669"/>
    <property type="project" value="InterPro"/>
</dbReference>
<dbReference type="GO" id="GO:0044209">
    <property type="term" value="P:AMP salvage"/>
    <property type="evidence" value="ECO:0007669"/>
    <property type="project" value="UniProtKB-UniPathway"/>
</dbReference>
<comment type="subcellular location">
    <subcellularLocation>
        <location evidence="3">Cytoplasm</location>
    </subcellularLocation>
</comment>
<keyword evidence="14" id="KW-1185">Reference proteome</keyword>
<keyword evidence="8" id="KW-0963">Cytoplasm</keyword>
<dbReference type="GO" id="GO:0002055">
    <property type="term" value="F:adenine binding"/>
    <property type="evidence" value="ECO:0007669"/>
    <property type="project" value="TreeGrafter"/>
</dbReference>
<dbReference type="PANTHER" id="PTHR32315">
    <property type="entry name" value="ADENINE PHOSPHORIBOSYLTRANSFERASE"/>
    <property type="match status" value="1"/>
</dbReference>
<dbReference type="GO" id="GO:0005737">
    <property type="term" value="C:cytoplasm"/>
    <property type="evidence" value="ECO:0007669"/>
    <property type="project" value="UniProtKB-SubCell"/>
</dbReference>
<dbReference type="InterPro" id="IPR050054">
    <property type="entry name" value="UPRTase/APRTase"/>
</dbReference>
<evidence type="ECO:0000256" key="3">
    <source>
        <dbReference type="ARBA" id="ARBA00004496"/>
    </source>
</evidence>
<dbReference type="SUPFAM" id="SSF53271">
    <property type="entry name" value="PRTase-like"/>
    <property type="match status" value="1"/>
</dbReference>
<dbReference type="CDD" id="cd06223">
    <property type="entry name" value="PRTases_typeI"/>
    <property type="match status" value="1"/>
</dbReference>
<evidence type="ECO:0000256" key="6">
    <source>
        <dbReference type="ARBA" id="ARBA00011893"/>
    </source>
</evidence>
<feature type="domain" description="Phosphoribosyltransferase" evidence="12">
    <location>
        <begin position="66"/>
        <end position="168"/>
    </location>
</feature>
<dbReference type="Gene3D" id="3.40.50.2020">
    <property type="match status" value="1"/>
</dbReference>
<dbReference type="GO" id="GO:0016208">
    <property type="term" value="F:AMP binding"/>
    <property type="evidence" value="ECO:0007669"/>
    <property type="project" value="TreeGrafter"/>
</dbReference>
<evidence type="ECO:0000256" key="8">
    <source>
        <dbReference type="ARBA" id="ARBA00022490"/>
    </source>
</evidence>
<evidence type="ECO:0000256" key="7">
    <source>
        <dbReference type="ARBA" id="ARBA00017366"/>
    </source>
</evidence>
<evidence type="ECO:0000256" key="11">
    <source>
        <dbReference type="ARBA" id="ARBA00022726"/>
    </source>
</evidence>
<dbReference type="InterPro" id="IPR029057">
    <property type="entry name" value="PRTase-like"/>
</dbReference>
<dbReference type="InterPro" id="IPR000836">
    <property type="entry name" value="PRTase_dom"/>
</dbReference>
<comment type="function">
    <text evidence="2">Catalyzes a salvage reaction resulting in the formation of AMP, that is energically less costly than de novo synthesis.</text>
</comment>
<protein>
    <recommendedName>
        <fullName evidence="7">Adenine phosphoribosyltransferase</fullName>
        <ecNumber evidence="6">2.4.2.7</ecNumber>
    </recommendedName>
</protein>
<dbReference type="HAMAP" id="MF_00004">
    <property type="entry name" value="Aden_phosphoribosyltr"/>
    <property type="match status" value="1"/>
</dbReference>
<dbReference type="NCBIfam" id="NF002636">
    <property type="entry name" value="PRK02304.1-5"/>
    <property type="match status" value="1"/>
</dbReference>
<dbReference type="EC" id="2.4.2.7" evidence="6"/>